<dbReference type="PROSITE" id="PS00583">
    <property type="entry name" value="PFKB_KINASES_1"/>
    <property type="match status" value="1"/>
</dbReference>
<dbReference type="SUPFAM" id="SSF53613">
    <property type="entry name" value="Ribokinase-like"/>
    <property type="match status" value="1"/>
</dbReference>
<feature type="domain" description="Carbohydrate kinase PfkB" evidence="4">
    <location>
        <begin position="54"/>
        <end position="316"/>
    </location>
</feature>
<gene>
    <name evidence="5" type="ORF">DSCW_44490</name>
</gene>
<reference evidence="5 6" key="1">
    <citation type="submission" date="2019-11" db="EMBL/GenBank/DDBJ databases">
        <title>Comparative genomics of hydrocarbon-degrading Desulfosarcina strains.</title>
        <authorList>
            <person name="Watanabe M."/>
            <person name="Kojima H."/>
            <person name="Fukui M."/>
        </authorList>
    </citation>
    <scope>NUCLEOTIDE SEQUENCE [LARGE SCALE GENOMIC DNA]</scope>
    <source>
        <strain evidence="5 6">PP31</strain>
    </source>
</reference>
<dbReference type="InterPro" id="IPR052700">
    <property type="entry name" value="Carb_kinase_PfkB-like"/>
</dbReference>
<dbReference type="RefSeq" id="WP_231715525.1">
    <property type="nucleotide sequence ID" value="NZ_AP021875.1"/>
</dbReference>
<dbReference type="CDD" id="cd01168">
    <property type="entry name" value="adenosine_kinase"/>
    <property type="match status" value="1"/>
</dbReference>
<evidence type="ECO:0000313" key="5">
    <source>
        <dbReference type="EMBL" id="BBO77032.1"/>
    </source>
</evidence>
<evidence type="ECO:0000313" key="6">
    <source>
        <dbReference type="Proteomes" id="UP000427769"/>
    </source>
</evidence>
<dbReference type="PANTHER" id="PTHR43320">
    <property type="entry name" value="SUGAR KINASE"/>
    <property type="match status" value="1"/>
</dbReference>
<organism evidence="5 6">
    <name type="scientific">Desulfosarcina widdelii</name>
    <dbReference type="NCBI Taxonomy" id="947919"/>
    <lineage>
        <taxon>Bacteria</taxon>
        <taxon>Pseudomonadati</taxon>
        <taxon>Thermodesulfobacteriota</taxon>
        <taxon>Desulfobacteria</taxon>
        <taxon>Desulfobacterales</taxon>
        <taxon>Desulfosarcinaceae</taxon>
        <taxon>Desulfosarcina</taxon>
    </lineage>
</organism>
<dbReference type="InterPro" id="IPR002173">
    <property type="entry name" value="Carboh/pur_kinase_PfkB_CS"/>
</dbReference>
<accession>A0A5K7Z4T5</accession>
<evidence type="ECO:0000259" key="4">
    <source>
        <dbReference type="Pfam" id="PF00294"/>
    </source>
</evidence>
<dbReference type="Proteomes" id="UP000427769">
    <property type="component" value="Chromosome"/>
</dbReference>
<dbReference type="Pfam" id="PF00294">
    <property type="entry name" value="PfkB"/>
    <property type="match status" value="1"/>
</dbReference>
<keyword evidence="3 5" id="KW-0418">Kinase</keyword>
<dbReference type="KEGG" id="dwd:DSCW_44490"/>
<evidence type="ECO:0000256" key="3">
    <source>
        <dbReference type="ARBA" id="ARBA00022777"/>
    </source>
</evidence>
<protein>
    <submittedName>
        <fullName evidence="5">Adenosine kinase</fullName>
    </submittedName>
</protein>
<dbReference type="AlphaFoldDB" id="A0A5K7Z4T5"/>
<name>A0A5K7Z4T5_9BACT</name>
<dbReference type="Gene3D" id="3.40.1190.20">
    <property type="match status" value="1"/>
</dbReference>
<dbReference type="EMBL" id="AP021875">
    <property type="protein sequence ID" value="BBO77032.1"/>
    <property type="molecule type" value="Genomic_DNA"/>
</dbReference>
<evidence type="ECO:0000256" key="1">
    <source>
        <dbReference type="ARBA" id="ARBA00010688"/>
    </source>
</evidence>
<dbReference type="InterPro" id="IPR029056">
    <property type="entry name" value="Ribokinase-like"/>
</dbReference>
<evidence type="ECO:0000256" key="2">
    <source>
        <dbReference type="ARBA" id="ARBA00022679"/>
    </source>
</evidence>
<dbReference type="PANTHER" id="PTHR43320:SF3">
    <property type="entry name" value="CARBOHYDRATE KINASE PFKB DOMAIN-CONTAINING PROTEIN"/>
    <property type="match status" value="1"/>
</dbReference>
<dbReference type="GO" id="GO:0016301">
    <property type="term" value="F:kinase activity"/>
    <property type="evidence" value="ECO:0007669"/>
    <property type="project" value="UniProtKB-KW"/>
</dbReference>
<keyword evidence="2" id="KW-0808">Transferase</keyword>
<dbReference type="InterPro" id="IPR011611">
    <property type="entry name" value="PfkB_dom"/>
</dbReference>
<comment type="similarity">
    <text evidence="1">Belongs to the carbohydrate kinase PfkB family.</text>
</comment>
<dbReference type="PROSITE" id="PS00584">
    <property type="entry name" value="PFKB_KINASES_2"/>
    <property type="match status" value="1"/>
</dbReference>
<keyword evidence="6" id="KW-1185">Reference proteome</keyword>
<proteinExistence type="inferred from homology"/>
<sequence length="329" mass="34988">MKSQQGKTRIVGLGSALVDILVHESDDFVSRIGYPKGGMTLVDMEELERILSQLSAAPVQVPGGSACNTAVGVGCLGGHARFVGKRGNDDPGLFFQEALVQRGVEPVLLPSALPTGRVLSIITPDAQRTMITYLGASADTRPDEIIEDHFAGSAVVHVEGYMLFNPDLMTASLSAAKAAGSLISLDLASFTVVEQSRDLLNELIEKYVDILIANEDEALAYTGEEDELKALDRLARHVEIAVLKVGARGSFIQESGRVYRIAAQGSNGAIDTTGAGDLWASGFLYGMVNGFDHDKSGRIASACGYEVCQVVGADISADGWMRIRKKLEG</sequence>